<dbReference type="GO" id="GO:0016787">
    <property type="term" value="F:hydrolase activity"/>
    <property type="evidence" value="ECO:0007669"/>
    <property type="project" value="UniProtKB-KW"/>
</dbReference>
<protein>
    <submittedName>
        <fullName evidence="2">Histidine phosphatase family protein</fullName>
        <ecNumber evidence="2">3.1.3.-</ecNumber>
    </submittedName>
</protein>
<dbReference type="SMART" id="SM00855">
    <property type="entry name" value="PGAM"/>
    <property type="match status" value="1"/>
</dbReference>
<reference evidence="2 3" key="1">
    <citation type="submission" date="2024-09" db="EMBL/GenBank/DDBJ databases">
        <title>Laminarin stimulates single cell rates of sulfate reduction while oxygen inhibits transcriptomic activity in coastal marine sediment.</title>
        <authorList>
            <person name="Lindsay M."/>
            <person name="Orcutt B."/>
            <person name="Emerson D."/>
            <person name="Stepanauskas R."/>
            <person name="D'Angelo T."/>
        </authorList>
    </citation>
    <scope>NUCLEOTIDE SEQUENCE [LARGE SCALE GENOMIC DNA]</scope>
    <source>
        <strain evidence="2">SAG AM-311-K15</strain>
    </source>
</reference>
<sequence>MNTKIKIPKTHIYLIRHGHTIWNDEDRMRGRIDVELSPAGLKQAQATRDVMHHIPLDRIYAGPLQRTMVTAQEIAQPHNLTPVPSLGFHDFDFGEWQGLLRTEIRERWAELYHIYDQHPQDFQAPGGETLPILQQRVFQELNRLVLENQGRIIAVVSHSVTLQIVILALLGLGVELYWNLCQDQCCINEITHGSRGYTIVRLNDTGHLATLRE</sequence>
<keyword evidence="1" id="KW-0472">Membrane</keyword>
<dbReference type="EC" id="3.1.3.-" evidence="2"/>
<evidence type="ECO:0000313" key="2">
    <source>
        <dbReference type="EMBL" id="MFC1852912.1"/>
    </source>
</evidence>
<organism evidence="2 3">
    <name type="scientific">candidate division CSSED10-310 bacterium</name>
    <dbReference type="NCBI Taxonomy" id="2855610"/>
    <lineage>
        <taxon>Bacteria</taxon>
        <taxon>Bacteria division CSSED10-310</taxon>
    </lineage>
</organism>
<dbReference type="Pfam" id="PF00300">
    <property type="entry name" value="His_Phos_1"/>
    <property type="match status" value="1"/>
</dbReference>
<keyword evidence="1" id="KW-0812">Transmembrane</keyword>
<feature type="transmembrane region" description="Helical" evidence="1">
    <location>
        <begin position="152"/>
        <end position="178"/>
    </location>
</feature>
<keyword evidence="1" id="KW-1133">Transmembrane helix</keyword>
<dbReference type="PANTHER" id="PTHR48100:SF10">
    <property type="entry name" value="2-CARBOXY-D-ARABINITOL-1-PHOSPHATASE-RELATED"/>
    <property type="match status" value="1"/>
</dbReference>
<dbReference type="SUPFAM" id="SSF53254">
    <property type="entry name" value="Phosphoglycerate mutase-like"/>
    <property type="match status" value="1"/>
</dbReference>
<gene>
    <name evidence="2" type="ORF">ACFL27_22160</name>
</gene>
<keyword evidence="2" id="KW-0378">Hydrolase</keyword>
<name>A0ABV6Z390_UNCC1</name>
<dbReference type="CDD" id="cd07067">
    <property type="entry name" value="HP_PGM_like"/>
    <property type="match status" value="1"/>
</dbReference>
<evidence type="ECO:0000256" key="1">
    <source>
        <dbReference type="SAM" id="Phobius"/>
    </source>
</evidence>
<dbReference type="PANTHER" id="PTHR48100">
    <property type="entry name" value="BROAD-SPECIFICITY PHOSPHATASE YOR283W-RELATED"/>
    <property type="match status" value="1"/>
</dbReference>
<accession>A0ABV6Z390</accession>
<dbReference type="InterPro" id="IPR050275">
    <property type="entry name" value="PGM_Phosphatase"/>
</dbReference>
<dbReference type="Gene3D" id="3.40.50.1240">
    <property type="entry name" value="Phosphoglycerate mutase-like"/>
    <property type="match status" value="1"/>
</dbReference>
<comment type="caution">
    <text evidence="2">The sequence shown here is derived from an EMBL/GenBank/DDBJ whole genome shotgun (WGS) entry which is preliminary data.</text>
</comment>
<proteinExistence type="predicted"/>
<dbReference type="Proteomes" id="UP001594351">
    <property type="component" value="Unassembled WGS sequence"/>
</dbReference>
<dbReference type="InterPro" id="IPR029033">
    <property type="entry name" value="His_PPase_superfam"/>
</dbReference>
<dbReference type="EMBL" id="JBHPBY010000388">
    <property type="protein sequence ID" value="MFC1852912.1"/>
    <property type="molecule type" value="Genomic_DNA"/>
</dbReference>
<evidence type="ECO:0000313" key="3">
    <source>
        <dbReference type="Proteomes" id="UP001594351"/>
    </source>
</evidence>
<dbReference type="InterPro" id="IPR013078">
    <property type="entry name" value="His_Pase_superF_clade-1"/>
</dbReference>
<keyword evidence="3" id="KW-1185">Reference proteome</keyword>